<organism evidence="3 4">
    <name type="scientific">Branchiostoma lanceolatum</name>
    <name type="common">Common lancelet</name>
    <name type="synonym">Amphioxus lanceolatum</name>
    <dbReference type="NCBI Taxonomy" id="7740"/>
    <lineage>
        <taxon>Eukaryota</taxon>
        <taxon>Metazoa</taxon>
        <taxon>Chordata</taxon>
        <taxon>Cephalochordata</taxon>
        <taxon>Leptocardii</taxon>
        <taxon>Amphioxiformes</taxon>
        <taxon>Branchiostomatidae</taxon>
        <taxon>Branchiostoma</taxon>
    </lineage>
</organism>
<feature type="compositionally biased region" description="Acidic residues" evidence="1">
    <location>
        <begin position="63"/>
        <end position="108"/>
    </location>
</feature>
<name>A0A8K0EME6_BRALA</name>
<evidence type="ECO:0000256" key="1">
    <source>
        <dbReference type="SAM" id="MobiDB-lite"/>
    </source>
</evidence>
<keyword evidence="2" id="KW-1133">Transmembrane helix</keyword>
<feature type="transmembrane region" description="Helical" evidence="2">
    <location>
        <begin position="144"/>
        <end position="164"/>
    </location>
</feature>
<dbReference type="Proteomes" id="UP000838412">
    <property type="component" value="Chromosome 2"/>
</dbReference>
<keyword evidence="2" id="KW-0812">Transmembrane</keyword>
<accession>A0A8K0EME6</accession>
<evidence type="ECO:0000313" key="4">
    <source>
        <dbReference type="Proteomes" id="UP000838412"/>
    </source>
</evidence>
<keyword evidence="2" id="KW-0472">Membrane</keyword>
<protein>
    <submittedName>
        <fullName evidence="3">Hypp1300 protein</fullName>
    </submittedName>
</protein>
<proteinExistence type="predicted"/>
<gene>
    <name evidence="3" type="primary">Hypp1300</name>
    <name evidence="3" type="ORF">BLAG_LOCUS13604</name>
</gene>
<dbReference type="EMBL" id="OV696687">
    <property type="protein sequence ID" value="CAH1254047.1"/>
    <property type="molecule type" value="Genomic_DNA"/>
</dbReference>
<evidence type="ECO:0000313" key="3">
    <source>
        <dbReference type="EMBL" id="CAH1254047.1"/>
    </source>
</evidence>
<evidence type="ECO:0000256" key="2">
    <source>
        <dbReference type="SAM" id="Phobius"/>
    </source>
</evidence>
<dbReference type="AlphaFoldDB" id="A0A8K0EME6"/>
<reference evidence="3" key="1">
    <citation type="submission" date="2022-01" db="EMBL/GenBank/DDBJ databases">
        <authorList>
            <person name="Braso-Vives M."/>
        </authorList>
    </citation>
    <scope>NUCLEOTIDE SEQUENCE</scope>
</reference>
<sequence>MQQSNLSSNQTTRVASYPTVELQFMQTLPSDVPIDHIPGTDTNVAEYVYENDDVDENVSANDKDDEQVYANDEDDDEHVYANDEDDDEHVYANDEDDDEHVYANDEDEHANQDMNEPDESANPPSDGGPVPGAPVRPFLSSPQWVCVAITASAAVALLLTGLLITGPTESRQQNLPYPTSRIGI</sequence>
<keyword evidence="4" id="KW-1185">Reference proteome</keyword>
<feature type="region of interest" description="Disordered" evidence="1">
    <location>
        <begin position="50"/>
        <end position="135"/>
    </location>
</feature>